<dbReference type="Pfam" id="PF07730">
    <property type="entry name" value="HisKA_3"/>
    <property type="match status" value="1"/>
</dbReference>
<evidence type="ECO:0000256" key="1">
    <source>
        <dbReference type="ARBA" id="ARBA00000085"/>
    </source>
</evidence>
<dbReference type="Gene3D" id="3.30.565.10">
    <property type="entry name" value="Histidine kinase-like ATPase, C-terminal domain"/>
    <property type="match status" value="1"/>
</dbReference>
<feature type="transmembrane region" description="Helical" evidence="10">
    <location>
        <begin position="158"/>
        <end position="176"/>
    </location>
</feature>
<dbReference type="Gene3D" id="1.20.5.1930">
    <property type="match status" value="1"/>
</dbReference>
<evidence type="ECO:0000256" key="9">
    <source>
        <dbReference type="SAM" id="MobiDB-lite"/>
    </source>
</evidence>
<evidence type="ECO:0000259" key="11">
    <source>
        <dbReference type="Pfam" id="PF07730"/>
    </source>
</evidence>
<comment type="caution">
    <text evidence="12">The sequence shown here is derived from an EMBL/GenBank/DDBJ whole genome shotgun (WGS) entry which is preliminary data.</text>
</comment>
<keyword evidence="5" id="KW-0547">Nucleotide-binding</keyword>
<dbReference type="AlphaFoldDB" id="A0A7X6MHF1"/>
<organism evidence="12 13">
    <name type="scientific">Nocardiopsis alborubida</name>
    <dbReference type="NCBI Taxonomy" id="146802"/>
    <lineage>
        <taxon>Bacteria</taxon>
        <taxon>Bacillati</taxon>
        <taxon>Actinomycetota</taxon>
        <taxon>Actinomycetes</taxon>
        <taxon>Streptosporangiales</taxon>
        <taxon>Nocardiopsidaceae</taxon>
        <taxon>Nocardiopsis</taxon>
    </lineage>
</organism>
<evidence type="ECO:0000256" key="2">
    <source>
        <dbReference type="ARBA" id="ARBA00012438"/>
    </source>
</evidence>
<dbReference type="PANTHER" id="PTHR24421">
    <property type="entry name" value="NITRATE/NITRITE SENSOR PROTEIN NARX-RELATED"/>
    <property type="match status" value="1"/>
</dbReference>
<evidence type="ECO:0000313" key="13">
    <source>
        <dbReference type="Proteomes" id="UP000553209"/>
    </source>
</evidence>
<dbReference type="GO" id="GO:0016020">
    <property type="term" value="C:membrane"/>
    <property type="evidence" value="ECO:0007669"/>
    <property type="project" value="InterPro"/>
</dbReference>
<proteinExistence type="predicted"/>
<dbReference type="InterPro" id="IPR036890">
    <property type="entry name" value="HATPase_C_sf"/>
</dbReference>
<evidence type="ECO:0000256" key="4">
    <source>
        <dbReference type="ARBA" id="ARBA00022679"/>
    </source>
</evidence>
<dbReference type="InterPro" id="IPR011712">
    <property type="entry name" value="Sig_transdc_His_kin_sub3_dim/P"/>
</dbReference>
<evidence type="ECO:0000256" key="6">
    <source>
        <dbReference type="ARBA" id="ARBA00022777"/>
    </source>
</evidence>
<evidence type="ECO:0000256" key="5">
    <source>
        <dbReference type="ARBA" id="ARBA00022741"/>
    </source>
</evidence>
<reference evidence="12 13" key="1">
    <citation type="submission" date="2020-04" db="EMBL/GenBank/DDBJ databases">
        <title>MicrobeNet Type strains.</title>
        <authorList>
            <person name="Nicholson A.C."/>
        </authorList>
    </citation>
    <scope>NUCLEOTIDE SEQUENCE [LARGE SCALE GENOMIC DNA]</scope>
    <source>
        <strain evidence="12 13">ATCC 23612</strain>
    </source>
</reference>
<keyword evidence="7" id="KW-0067">ATP-binding</keyword>
<evidence type="ECO:0000256" key="3">
    <source>
        <dbReference type="ARBA" id="ARBA00022553"/>
    </source>
</evidence>
<gene>
    <name evidence="12" type="ORF">HGB44_24340</name>
</gene>
<dbReference type="GO" id="GO:0000155">
    <property type="term" value="F:phosphorelay sensor kinase activity"/>
    <property type="evidence" value="ECO:0007669"/>
    <property type="project" value="InterPro"/>
</dbReference>
<keyword evidence="10" id="KW-0812">Transmembrane</keyword>
<evidence type="ECO:0000256" key="7">
    <source>
        <dbReference type="ARBA" id="ARBA00022840"/>
    </source>
</evidence>
<sequence length="424" mass="46406">MSDQGRAVGALWNKNWEWWWARRLTIADWLYAVLPLLFSGLLQLLGSFQLGLFRGLVGAVPVALASLNISLALVSVVVLYVIPVLFAGATVLLRRSSPQWMLVTAFVLLLCFANFVPAMIALYSYSVYHANRRLLVGWFALFSLAMVVAYPTSVLMPISLIAMVLVVPMTFGLWVGTRRQLMDRLHERAERLEREQHMMAEQALTAERTRIAREMHDVVAHRVSLMVLHAGGLEVSSEDPRTVEAAGLIRTTGREALTELRGILGVLRDDTDAAPTAPQPVLADLDRLVEEWRAAGMPIDREKSGQVRPLPTGVQRTAYRIVQEGLTNAAKHAPGAAVTLRLHYADRQLEVEVANAPARGPASPMPRSGFGLTGLHERVVLSGGSLSAGACPDGGWRLRAIVRTDDPSGTQEEVSEGDPHAPGR</sequence>
<protein>
    <recommendedName>
        <fullName evidence="2">histidine kinase</fullName>
        <ecNumber evidence="2">2.7.13.3</ecNumber>
    </recommendedName>
</protein>
<feature type="region of interest" description="Disordered" evidence="9">
    <location>
        <begin position="404"/>
        <end position="424"/>
    </location>
</feature>
<feature type="transmembrane region" description="Helical" evidence="10">
    <location>
        <begin position="29"/>
        <end position="53"/>
    </location>
</feature>
<feature type="transmembrane region" description="Helical" evidence="10">
    <location>
        <begin position="100"/>
        <end position="122"/>
    </location>
</feature>
<keyword evidence="4" id="KW-0808">Transferase</keyword>
<keyword evidence="13" id="KW-1185">Reference proteome</keyword>
<feature type="domain" description="Signal transduction histidine kinase subgroup 3 dimerisation and phosphoacceptor" evidence="11">
    <location>
        <begin position="207"/>
        <end position="270"/>
    </location>
</feature>
<dbReference type="PANTHER" id="PTHR24421:SF10">
    <property type="entry name" value="NITRATE_NITRITE SENSOR PROTEIN NARQ"/>
    <property type="match status" value="1"/>
</dbReference>
<keyword evidence="8" id="KW-0902">Two-component regulatory system</keyword>
<comment type="catalytic activity">
    <reaction evidence="1">
        <text>ATP + protein L-histidine = ADP + protein N-phospho-L-histidine.</text>
        <dbReference type="EC" id="2.7.13.3"/>
    </reaction>
</comment>
<dbReference type="GO" id="GO:0046983">
    <property type="term" value="F:protein dimerization activity"/>
    <property type="evidence" value="ECO:0007669"/>
    <property type="project" value="InterPro"/>
</dbReference>
<dbReference type="EC" id="2.7.13.3" evidence="2"/>
<keyword evidence="10" id="KW-0472">Membrane</keyword>
<name>A0A7X6MHF1_9ACTN</name>
<feature type="transmembrane region" description="Helical" evidence="10">
    <location>
        <begin position="65"/>
        <end position="88"/>
    </location>
</feature>
<dbReference type="SUPFAM" id="SSF55874">
    <property type="entry name" value="ATPase domain of HSP90 chaperone/DNA topoisomerase II/histidine kinase"/>
    <property type="match status" value="1"/>
</dbReference>
<dbReference type="CDD" id="cd16917">
    <property type="entry name" value="HATPase_UhpB-NarQ-NarX-like"/>
    <property type="match status" value="1"/>
</dbReference>
<dbReference type="InterPro" id="IPR050482">
    <property type="entry name" value="Sensor_HK_TwoCompSys"/>
</dbReference>
<keyword evidence="3" id="KW-0597">Phosphoprotein</keyword>
<dbReference type="GO" id="GO:0005524">
    <property type="term" value="F:ATP binding"/>
    <property type="evidence" value="ECO:0007669"/>
    <property type="project" value="UniProtKB-KW"/>
</dbReference>
<keyword evidence="6 12" id="KW-0418">Kinase</keyword>
<evidence type="ECO:0000256" key="10">
    <source>
        <dbReference type="SAM" id="Phobius"/>
    </source>
</evidence>
<accession>A0A7X6MHF1</accession>
<dbReference type="EMBL" id="JAAXPG010000027">
    <property type="protein sequence ID" value="NKZ00773.1"/>
    <property type="molecule type" value="Genomic_DNA"/>
</dbReference>
<evidence type="ECO:0000313" key="12">
    <source>
        <dbReference type="EMBL" id="NKZ00773.1"/>
    </source>
</evidence>
<keyword evidence="10" id="KW-1133">Transmembrane helix</keyword>
<evidence type="ECO:0000256" key="8">
    <source>
        <dbReference type="ARBA" id="ARBA00023012"/>
    </source>
</evidence>
<dbReference type="Proteomes" id="UP000553209">
    <property type="component" value="Unassembled WGS sequence"/>
</dbReference>